<keyword evidence="4" id="KW-1185">Reference proteome</keyword>
<dbReference type="Pfam" id="PF24351">
    <property type="entry name" value="DUF7511"/>
    <property type="match status" value="1"/>
</dbReference>
<evidence type="ECO:0000313" key="4">
    <source>
        <dbReference type="Proteomes" id="UP001596395"/>
    </source>
</evidence>
<gene>
    <name evidence="3" type="ORF">ACFQGB_14540</name>
</gene>
<feature type="compositionally biased region" description="Basic and acidic residues" evidence="1">
    <location>
        <begin position="1"/>
        <end position="12"/>
    </location>
</feature>
<evidence type="ECO:0000313" key="3">
    <source>
        <dbReference type="EMBL" id="MFC6954083.1"/>
    </source>
</evidence>
<sequence>MTRTVERADARPAGDQPTALSGEHDADSDEYTVYPACAGDDDLVTTWLTVDADAVVDATDWR</sequence>
<name>A0ABD5VGV8_9EURY</name>
<dbReference type="AlphaFoldDB" id="A0ABD5VGV8"/>
<evidence type="ECO:0000259" key="2">
    <source>
        <dbReference type="Pfam" id="PF24351"/>
    </source>
</evidence>
<feature type="domain" description="DUF7511" evidence="2">
    <location>
        <begin position="23"/>
        <end position="62"/>
    </location>
</feature>
<protein>
    <recommendedName>
        <fullName evidence="2">DUF7511 domain-containing protein</fullName>
    </recommendedName>
</protein>
<reference evidence="3 4" key="1">
    <citation type="journal article" date="2019" name="Int. J. Syst. Evol. Microbiol.">
        <title>The Global Catalogue of Microorganisms (GCM) 10K type strain sequencing project: providing services to taxonomists for standard genome sequencing and annotation.</title>
        <authorList>
            <consortium name="The Broad Institute Genomics Platform"/>
            <consortium name="The Broad Institute Genome Sequencing Center for Infectious Disease"/>
            <person name="Wu L."/>
            <person name="Ma J."/>
        </authorList>
    </citation>
    <scope>NUCLEOTIDE SEQUENCE [LARGE SCALE GENOMIC DNA]</scope>
    <source>
        <strain evidence="3 4">GX26</strain>
    </source>
</reference>
<feature type="region of interest" description="Disordered" evidence="1">
    <location>
        <begin position="1"/>
        <end position="27"/>
    </location>
</feature>
<evidence type="ECO:0000256" key="1">
    <source>
        <dbReference type="SAM" id="MobiDB-lite"/>
    </source>
</evidence>
<dbReference type="EMBL" id="JBHSXN010000002">
    <property type="protein sequence ID" value="MFC6954083.1"/>
    <property type="molecule type" value="Genomic_DNA"/>
</dbReference>
<organism evidence="3 4">
    <name type="scientific">Halorubellus litoreus</name>
    <dbReference type="NCBI Taxonomy" id="755308"/>
    <lineage>
        <taxon>Archaea</taxon>
        <taxon>Methanobacteriati</taxon>
        <taxon>Methanobacteriota</taxon>
        <taxon>Stenosarchaea group</taxon>
        <taxon>Halobacteria</taxon>
        <taxon>Halobacteriales</taxon>
        <taxon>Halorubellaceae</taxon>
        <taxon>Halorubellus</taxon>
    </lineage>
</organism>
<dbReference type="Proteomes" id="UP001596395">
    <property type="component" value="Unassembled WGS sequence"/>
</dbReference>
<comment type="caution">
    <text evidence="3">The sequence shown here is derived from an EMBL/GenBank/DDBJ whole genome shotgun (WGS) entry which is preliminary data.</text>
</comment>
<dbReference type="InterPro" id="IPR055933">
    <property type="entry name" value="DUF7511"/>
</dbReference>
<proteinExistence type="predicted"/>
<accession>A0ABD5VGV8</accession>
<dbReference type="RefSeq" id="WP_336351025.1">
    <property type="nucleotide sequence ID" value="NZ_JAZAQL010000002.1"/>
</dbReference>